<reference evidence="4 5" key="1">
    <citation type="submission" date="2012-04" db="EMBL/GenBank/DDBJ databases">
        <authorList>
            <person name="Genoscope - CEA"/>
        </authorList>
    </citation>
    <scope>NUCLEOTIDE SEQUENCE [LARGE SCALE GENOMIC DNA]</scope>
    <source>
        <strain evidence="4 5">9717</strain>
    </source>
</reference>
<keyword evidence="2" id="KW-0964">Secreted</keyword>
<accession>I4FUA3</accession>
<dbReference type="RefSeq" id="WP_002762509.1">
    <property type="nucleotide sequence ID" value="NZ_HE972753.1"/>
</dbReference>
<evidence type="ECO:0000259" key="3">
    <source>
        <dbReference type="Pfam" id="PF07250"/>
    </source>
</evidence>
<gene>
    <name evidence="4" type="ORF">MICAB_5940011</name>
</gene>
<dbReference type="Pfam" id="PF03022">
    <property type="entry name" value="MRJP"/>
    <property type="match status" value="1"/>
</dbReference>
<evidence type="ECO:0000313" key="4">
    <source>
        <dbReference type="EMBL" id="CCH99228.1"/>
    </source>
</evidence>
<dbReference type="InterPro" id="IPR011042">
    <property type="entry name" value="6-blade_b-propeller_TolB-like"/>
</dbReference>
<dbReference type="Gene3D" id="2.130.10.80">
    <property type="entry name" value="Galactose oxidase/kelch, beta-propeller"/>
    <property type="match status" value="1"/>
</dbReference>
<proteinExistence type="predicted"/>
<dbReference type="GO" id="GO:0005576">
    <property type="term" value="C:extracellular region"/>
    <property type="evidence" value="ECO:0007669"/>
    <property type="project" value="UniProtKB-SubCell"/>
</dbReference>
<dbReference type="InterPro" id="IPR037293">
    <property type="entry name" value="Gal_Oxidase_central_sf"/>
</dbReference>
<dbReference type="Gene3D" id="2.120.10.30">
    <property type="entry name" value="TolB, C-terminal domain"/>
    <property type="match status" value="1"/>
</dbReference>
<sequence>MGFSLSDQKAKIISVFLVFVLALGIAICGLGNAIAAPLKGNPEIMGMWETLPMPPPENRMQSVHTIVLPNGKVLMVNGSSFRSLLVKENGEDQFTQFTEGVDVKNYDVVNNTGLLDPETGKVERIPSPPAIQHGTTNDLFCVGHVQLANGNVLFVGGTGRYYPGGAFTGTKQLNLYDWKTGEWKDLGEMKEGRWYPSLISLNDGKVVILSGLKWGGPNQINPSIEIYDPKTEKLSYFDPTTIKNSPFNTKVENGDVYDSIDLYPRVFPLADGRLLLTGDEAGIAGVLVPHSSKKSYLMSIKEDATGKLSISFEVGPDRAETSKAYGTALQVPNSEDVLLLGGIIGTNSIAFGRGGNTSGFPGAKVVASLQHWVSPANSREKNGKWEIFPDFLKTPRANLQAVILPTKEILVVNGGEYPEYLPVYEPLLMTPDATAAAGYKTQSLERAKLPRLYHNGAVLLPDARVLVLGGNANRAAREKDGTVHVNVIGDQTSFFKFAKLHDQSGKPEEFDLNTFYQDPQHYFVENDKEPFVPAEIWQGEIFSPPYLFNQLGEILLMKYLSDSLEVVAELPFAPGNITLTPDGRLILSLHQFYNPEMRVAELTKDGLIPFPNQSDGTIITLDTVLGIKSDAKGTVWMLDNANQSQSTPKLVAWDTQNNQLARVIYLPPPITLNNSFVNDLVIDLTRNFVYISDPAPEKLAALIRVDLKTGLASRILQGYPGIIPEDIDLVIDGTPVQIKQSDGSLIRPHLGVNGIVLDAANEWVYLSPMHHTSMYRIRSEDLSNPNLSEAELGSKIERYSDKPICDGITIDQDNNIYLGDLAANGIGVITPDRRYQLLVNDERLSWTDCLTLGSDGYLYVDCNQLNRSPPLNAGEDSSHPPYYIFRLKLSQS</sequence>
<dbReference type="SUPFAM" id="SSF63829">
    <property type="entry name" value="Calcium-dependent phosphotriesterase"/>
    <property type="match status" value="1"/>
</dbReference>
<evidence type="ECO:0000313" key="5">
    <source>
        <dbReference type="Proteomes" id="UP000003172"/>
    </source>
</evidence>
<dbReference type="Proteomes" id="UP000003172">
    <property type="component" value="Unassembled WGS sequence"/>
</dbReference>
<dbReference type="InterPro" id="IPR017996">
    <property type="entry name" value="MRJP/yellow-related"/>
</dbReference>
<evidence type="ECO:0000256" key="1">
    <source>
        <dbReference type="ARBA" id="ARBA00004613"/>
    </source>
</evidence>
<comment type="caution">
    <text evidence="4">The sequence shown here is derived from an EMBL/GenBank/DDBJ whole genome shotgun (WGS) entry which is preliminary data.</text>
</comment>
<comment type="subcellular location">
    <subcellularLocation>
        <location evidence="1">Secreted</location>
    </subcellularLocation>
</comment>
<dbReference type="PANTHER" id="PTHR32208:SF21">
    <property type="entry name" value="LOW QUALITY PROTEIN: ALDEHYDE OXIDASE GLOX-LIKE"/>
    <property type="match status" value="1"/>
</dbReference>
<dbReference type="SUPFAM" id="SSF50965">
    <property type="entry name" value="Galactose oxidase, central domain"/>
    <property type="match status" value="1"/>
</dbReference>
<dbReference type="HOGENOM" id="CLU_323856_0_0_3"/>
<organism evidence="4 5">
    <name type="scientific">Microcystis aeruginosa PCC 9717</name>
    <dbReference type="NCBI Taxonomy" id="1160286"/>
    <lineage>
        <taxon>Bacteria</taxon>
        <taxon>Bacillati</taxon>
        <taxon>Cyanobacteriota</taxon>
        <taxon>Cyanophyceae</taxon>
        <taxon>Oscillatoriophycideae</taxon>
        <taxon>Chroococcales</taxon>
        <taxon>Microcystaceae</taxon>
        <taxon>Microcystis</taxon>
    </lineage>
</organism>
<dbReference type="AlphaFoldDB" id="I4FUA3"/>
<name>I4FUA3_MICAE</name>
<dbReference type="Pfam" id="PF07250">
    <property type="entry name" value="Glyoxal_oxid_N"/>
    <property type="match status" value="1"/>
</dbReference>
<dbReference type="PANTHER" id="PTHR32208">
    <property type="entry name" value="SECRETED PROTEIN-RELATED"/>
    <property type="match status" value="1"/>
</dbReference>
<dbReference type="InterPro" id="IPR011043">
    <property type="entry name" value="Gal_Oxase/kelch_b-propeller"/>
</dbReference>
<dbReference type="EMBL" id="CAII01000550">
    <property type="protein sequence ID" value="CCH99228.1"/>
    <property type="molecule type" value="Genomic_DNA"/>
</dbReference>
<evidence type="ECO:0000256" key="2">
    <source>
        <dbReference type="ARBA" id="ARBA00022525"/>
    </source>
</evidence>
<protein>
    <recommendedName>
        <fullName evidence="3">Glyoxal oxidase N-terminal domain-containing protein</fullName>
    </recommendedName>
</protein>
<dbReference type="InterPro" id="IPR009880">
    <property type="entry name" value="Glyoxal_oxidase_N"/>
</dbReference>
<feature type="domain" description="Glyoxal oxidase N-terminal" evidence="3">
    <location>
        <begin position="380"/>
        <end position="475"/>
    </location>
</feature>